<protein>
    <recommendedName>
        <fullName evidence="6">Probable membrane transporter protein</fullName>
    </recommendedName>
</protein>
<evidence type="ECO:0000313" key="10">
    <source>
        <dbReference type="Proteomes" id="UP001170717"/>
    </source>
</evidence>
<keyword evidence="9" id="KW-1185">Reference proteome</keyword>
<feature type="transmembrane region" description="Helical" evidence="6">
    <location>
        <begin position="233"/>
        <end position="253"/>
    </location>
</feature>
<keyword evidence="6" id="KW-1003">Cell membrane</keyword>
<dbReference type="AlphaFoldDB" id="A0AAW7Z0Y5"/>
<accession>A0AAW7Z0Y5</accession>
<organism evidence="8 10">
    <name type="scientific">Alteromonas stellipolaris</name>
    <dbReference type="NCBI Taxonomy" id="233316"/>
    <lineage>
        <taxon>Bacteria</taxon>
        <taxon>Pseudomonadati</taxon>
        <taxon>Pseudomonadota</taxon>
        <taxon>Gammaproteobacteria</taxon>
        <taxon>Alteromonadales</taxon>
        <taxon>Alteromonadaceae</taxon>
        <taxon>Alteromonas/Salinimonas group</taxon>
        <taxon>Alteromonas</taxon>
    </lineage>
</organism>
<evidence type="ECO:0000256" key="3">
    <source>
        <dbReference type="ARBA" id="ARBA00022692"/>
    </source>
</evidence>
<dbReference type="KEGG" id="asq:AVL57_19750"/>
<evidence type="ECO:0000313" key="8">
    <source>
        <dbReference type="EMBL" id="MDO6576912.1"/>
    </source>
</evidence>
<evidence type="ECO:0000313" key="9">
    <source>
        <dbReference type="Proteomes" id="UP000056750"/>
    </source>
</evidence>
<feature type="transmembrane region" description="Helical" evidence="6">
    <location>
        <begin position="199"/>
        <end position="221"/>
    </location>
</feature>
<keyword evidence="5 6" id="KW-0472">Membrane</keyword>
<evidence type="ECO:0000256" key="5">
    <source>
        <dbReference type="ARBA" id="ARBA00023136"/>
    </source>
</evidence>
<reference evidence="8" key="2">
    <citation type="submission" date="2023-07" db="EMBL/GenBank/DDBJ databases">
        <title>Genome content predicts the carbon catabolic preferences of heterotrophic bacteria.</title>
        <authorList>
            <person name="Gralka M."/>
        </authorList>
    </citation>
    <scope>NUCLEOTIDE SEQUENCE</scope>
    <source>
        <strain evidence="8">F2M12</strain>
    </source>
</reference>
<proteinExistence type="inferred from homology"/>
<dbReference type="Proteomes" id="UP001170717">
    <property type="component" value="Unassembled WGS sequence"/>
</dbReference>
<dbReference type="Proteomes" id="UP000056750">
    <property type="component" value="Chromosome"/>
</dbReference>
<feature type="transmembrane region" description="Helical" evidence="6">
    <location>
        <begin position="139"/>
        <end position="163"/>
    </location>
</feature>
<comment type="subcellular location">
    <subcellularLocation>
        <location evidence="6">Cell membrane</location>
        <topology evidence="6">Multi-pass membrane protein</topology>
    </subcellularLocation>
    <subcellularLocation>
        <location evidence="1">Membrane</location>
        <topology evidence="1">Multi-pass membrane protein</topology>
    </subcellularLocation>
</comment>
<comment type="similarity">
    <text evidence="2 6">Belongs to the 4-toluene sulfonate uptake permease (TSUP) (TC 2.A.102) family.</text>
</comment>
<feature type="transmembrane region" description="Helical" evidence="6">
    <location>
        <begin position="42"/>
        <end position="64"/>
    </location>
</feature>
<evidence type="ECO:0000313" key="7">
    <source>
        <dbReference type="EMBL" id="AMJ75999.1"/>
    </source>
</evidence>
<dbReference type="EMBL" id="JAUOQI010000003">
    <property type="protein sequence ID" value="MDO6576912.1"/>
    <property type="molecule type" value="Genomic_DNA"/>
</dbReference>
<dbReference type="GO" id="GO:0005886">
    <property type="term" value="C:plasma membrane"/>
    <property type="evidence" value="ECO:0007669"/>
    <property type="project" value="UniProtKB-SubCell"/>
</dbReference>
<keyword evidence="3 6" id="KW-0812">Transmembrane</keyword>
<dbReference type="Pfam" id="PF01925">
    <property type="entry name" value="TauE"/>
    <property type="match status" value="1"/>
</dbReference>
<feature type="transmembrane region" description="Helical" evidence="6">
    <location>
        <begin position="110"/>
        <end position="127"/>
    </location>
</feature>
<name>A0AAW7Z0Y5_9ALTE</name>
<evidence type="ECO:0000256" key="1">
    <source>
        <dbReference type="ARBA" id="ARBA00004141"/>
    </source>
</evidence>
<dbReference type="RefSeq" id="WP_057795480.1">
    <property type="nucleotide sequence ID" value="NZ_CP013926.1"/>
</dbReference>
<gene>
    <name evidence="7" type="ORF">AVL57_19750</name>
    <name evidence="8" type="ORF">Q4527_05880</name>
</gene>
<feature type="transmembrane region" description="Helical" evidence="6">
    <location>
        <begin position="85"/>
        <end position="104"/>
    </location>
</feature>
<dbReference type="InterPro" id="IPR002781">
    <property type="entry name" value="TM_pro_TauE-like"/>
</dbReference>
<evidence type="ECO:0000256" key="6">
    <source>
        <dbReference type="RuleBase" id="RU363041"/>
    </source>
</evidence>
<keyword evidence="4 6" id="KW-1133">Transmembrane helix</keyword>
<reference evidence="7 9" key="1">
    <citation type="submission" date="2015-12" db="EMBL/GenBank/DDBJ databases">
        <title>Intraspecies pangenome expansion in the marine bacterium Alteromonas.</title>
        <authorList>
            <person name="Lopez-Perez M."/>
            <person name="Rodriguez-Valera F."/>
        </authorList>
    </citation>
    <scope>NUCLEOTIDE SEQUENCE [LARGE SCALE GENOMIC DNA]</scope>
    <source>
        <strain evidence="7 9">LMG 21861</strain>
    </source>
</reference>
<sequence>MDLITYWLTADGAISLTTAAVLITTSTITSLITATFGIGGGVLLIAVMAGSLPVSALIPVHGLVQLGSNGNRALMTFRYIDWSMVKFFSFGALLGAVVATFIVVQLPLVVIQFAVAGFILFLVWGSKPKAQEMQPVGRSLAGLVTTLISMFVGATGPLVAAFVHRNNYNKMQITATMASCLTFQHGLKAFVFTFVGFSFFQWLGLIFAMIISGAVGTYVGLKVLKKIPADKFLVLFKVIVTLLAIRLIVQAMSDLV</sequence>
<dbReference type="EMBL" id="CP013926">
    <property type="protein sequence ID" value="AMJ75999.1"/>
    <property type="molecule type" value="Genomic_DNA"/>
</dbReference>
<evidence type="ECO:0000256" key="2">
    <source>
        <dbReference type="ARBA" id="ARBA00009142"/>
    </source>
</evidence>
<feature type="transmembrane region" description="Helical" evidence="6">
    <location>
        <begin position="12"/>
        <end position="36"/>
    </location>
</feature>
<evidence type="ECO:0000256" key="4">
    <source>
        <dbReference type="ARBA" id="ARBA00022989"/>
    </source>
</evidence>